<reference evidence="1 2" key="1">
    <citation type="submission" date="2018-07" db="EMBL/GenBank/DDBJ databases">
        <title>Genome analysis of Larkinella rosea.</title>
        <authorList>
            <person name="Zhou Z."/>
            <person name="Wang G."/>
        </authorList>
    </citation>
    <scope>NUCLEOTIDE SEQUENCE [LARGE SCALE GENOMIC DNA]</scope>
    <source>
        <strain evidence="2">zzj9</strain>
    </source>
</reference>
<sequence length="102" mass="11689">MDQRTITLKTVLHEIQEAGTVFSLKFRKLDGSISFKGQVKKNPSKATVPADKSGQKKDLHSIRRNMNQAGALLLYDCEKRQTFEVKIELLVAYNGYKIFHNY</sequence>
<name>A0A368JR25_9BACT</name>
<organism evidence="1 2">
    <name type="scientific">Larkinella punicea</name>
    <dbReference type="NCBI Taxonomy" id="2315727"/>
    <lineage>
        <taxon>Bacteria</taxon>
        <taxon>Pseudomonadati</taxon>
        <taxon>Bacteroidota</taxon>
        <taxon>Cytophagia</taxon>
        <taxon>Cytophagales</taxon>
        <taxon>Spirosomataceae</taxon>
        <taxon>Larkinella</taxon>
    </lineage>
</organism>
<proteinExistence type="predicted"/>
<keyword evidence="2" id="KW-1185">Reference proteome</keyword>
<gene>
    <name evidence="1" type="ORF">DUE52_11225</name>
</gene>
<accession>A0A368JR25</accession>
<evidence type="ECO:0000313" key="1">
    <source>
        <dbReference type="EMBL" id="RCR69416.1"/>
    </source>
</evidence>
<dbReference type="EMBL" id="QOWE01000008">
    <property type="protein sequence ID" value="RCR69416.1"/>
    <property type="molecule type" value="Genomic_DNA"/>
</dbReference>
<dbReference type="RefSeq" id="WP_114406103.1">
    <property type="nucleotide sequence ID" value="NZ_QOWE01000008.1"/>
</dbReference>
<evidence type="ECO:0000313" key="2">
    <source>
        <dbReference type="Proteomes" id="UP000253383"/>
    </source>
</evidence>
<comment type="caution">
    <text evidence="1">The sequence shown here is derived from an EMBL/GenBank/DDBJ whole genome shotgun (WGS) entry which is preliminary data.</text>
</comment>
<protein>
    <submittedName>
        <fullName evidence="1">Uncharacterized protein</fullName>
    </submittedName>
</protein>
<dbReference type="Proteomes" id="UP000253383">
    <property type="component" value="Unassembled WGS sequence"/>
</dbReference>
<dbReference type="AlphaFoldDB" id="A0A368JR25"/>
<dbReference type="OrthoDB" id="960900at2"/>